<gene>
    <name evidence="5" type="primary">dnaJ_1</name>
    <name evidence="5" type="ORF">NCTC11091_00798</name>
</gene>
<organism evidence="5 6">
    <name type="scientific">Faucicola atlantae</name>
    <dbReference type="NCBI Taxonomy" id="34059"/>
    <lineage>
        <taxon>Bacteria</taxon>
        <taxon>Pseudomonadati</taxon>
        <taxon>Pseudomonadota</taxon>
        <taxon>Gammaproteobacteria</taxon>
        <taxon>Moraxellales</taxon>
        <taxon>Moraxellaceae</taxon>
        <taxon>Faucicola</taxon>
    </lineage>
</organism>
<protein>
    <submittedName>
        <fullName evidence="5">Chaperone protein DnaJ</fullName>
    </submittedName>
</protein>
<dbReference type="PRINTS" id="PR00625">
    <property type="entry name" value="JDOMAIN"/>
</dbReference>
<dbReference type="Pfam" id="PF00226">
    <property type="entry name" value="DnaJ"/>
    <property type="match status" value="1"/>
</dbReference>
<dbReference type="CDD" id="cd06257">
    <property type="entry name" value="DnaJ"/>
    <property type="match status" value="1"/>
</dbReference>
<feature type="transmembrane region" description="Helical" evidence="3">
    <location>
        <begin position="126"/>
        <end position="155"/>
    </location>
</feature>
<feature type="domain" description="J" evidence="4">
    <location>
        <begin position="5"/>
        <end position="75"/>
    </location>
</feature>
<dbReference type="Proteomes" id="UP000255193">
    <property type="component" value="Unassembled WGS sequence"/>
</dbReference>
<name>A0A378Q3M1_9GAMM</name>
<dbReference type="InterPro" id="IPR036869">
    <property type="entry name" value="J_dom_sf"/>
</dbReference>
<dbReference type="AlphaFoldDB" id="A0A378Q3M1"/>
<evidence type="ECO:0000313" key="5">
    <source>
        <dbReference type="EMBL" id="STY95014.1"/>
    </source>
</evidence>
<evidence type="ECO:0000256" key="1">
    <source>
        <dbReference type="ARBA" id="ARBA00023186"/>
    </source>
</evidence>
<dbReference type="InterPro" id="IPR050817">
    <property type="entry name" value="DjlA_DnaK_co-chaperone"/>
</dbReference>
<accession>A0A378Q3M1</accession>
<keyword evidence="3" id="KW-1133">Transmembrane helix</keyword>
<dbReference type="SUPFAM" id="SSF46565">
    <property type="entry name" value="Chaperone J-domain"/>
    <property type="match status" value="1"/>
</dbReference>
<dbReference type="RefSeq" id="WP_067056467.1">
    <property type="nucleotide sequence ID" value="NZ_MXAO01000048.1"/>
</dbReference>
<dbReference type="InterPro" id="IPR001623">
    <property type="entry name" value="DnaJ_domain"/>
</dbReference>
<dbReference type="PANTHER" id="PTHR24074">
    <property type="entry name" value="CO-CHAPERONE PROTEIN DJLA"/>
    <property type="match status" value="1"/>
</dbReference>
<evidence type="ECO:0000256" key="2">
    <source>
        <dbReference type="SAM" id="MobiDB-lite"/>
    </source>
</evidence>
<keyword evidence="3" id="KW-0812">Transmembrane</keyword>
<evidence type="ECO:0000259" key="4">
    <source>
        <dbReference type="PROSITE" id="PS50076"/>
    </source>
</evidence>
<feature type="region of interest" description="Disordered" evidence="2">
    <location>
        <begin position="204"/>
        <end position="232"/>
    </location>
</feature>
<evidence type="ECO:0000256" key="3">
    <source>
        <dbReference type="SAM" id="Phobius"/>
    </source>
</evidence>
<dbReference type="PROSITE" id="PS50076">
    <property type="entry name" value="DNAJ_2"/>
    <property type="match status" value="1"/>
</dbReference>
<reference evidence="5 6" key="1">
    <citation type="submission" date="2018-06" db="EMBL/GenBank/DDBJ databases">
        <authorList>
            <consortium name="Pathogen Informatics"/>
            <person name="Doyle S."/>
        </authorList>
    </citation>
    <scope>NUCLEOTIDE SEQUENCE [LARGE SCALE GENOMIC DNA]</scope>
    <source>
        <strain evidence="5 6">NCTC11091</strain>
    </source>
</reference>
<dbReference type="SMART" id="SM00271">
    <property type="entry name" value="DnaJ"/>
    <property type="match status" value="1"/>
</dbReference>
<keyword evidence="1" id="KW-0143">Chaperone</keyword>
<evidence type="ECO:0000313" key="6">
    <source>
        <dbReference type="Proteomes" id="UP000255193"/>
    </source>
</evidence>
<dbReference type="EMBL" id="UGQA01000001">
    <property type="protein sequence ID" value="STY95014.1"/>
    <property type="molecule type" value="Genomic_DNA"/>
</dbReference>
<proteinExistence type="predicted"/>
<dbReference type="Gene3D" id="1.10.287.110">
    <property type="entry name" value="DnaJ domain"/>
    <property type="match status" value="1"/>
</dbReference>
<keyword evidence="3" id="KW-0472">Membrane</keyword>
<sequence length="345" mass="38882">MPIDTLYDVLNISRNAPPEIIRAAYKALSQKYHPDKFVNASATDKAFANNMMVQLNQAYQVLSDPIQRKAYDAWLDNRNLNSSDTSTSRNHSDTSHKNITISVNYGDIGSSIKSIFRKIKNIINNFFMGMLLIVKAIVIRILLPGLILVVIGVTIQQMYERKILPESIANFTQSVNETPTDITTVSNTYQSTDNQEYITVHPDTSKPTTLKTRLAPNGKPFPNRPKHLDGYPKLNTDGLSTITVDNSQNDSDIFGKLYYLDVDTPKAVRYFFIPAYGGLILRDVTKGNYDIRYKDLDTDQIAKSEPFEVQEIESYAGTQFSDITMTLYKVADGNMQTTTIPDSEF</sequence>